<keyword evidence="2" id="KW-0326">Glycosidase</keyword>
<evidence type="ECO:0000256" key="2">
    <source>
        <dbReference type="ARBA" id="ARBA00023295"/>
    </source>
</evidence>
<dbReference type="SMART" id="SM00636">
    <property type="entry name" value="Glyco_18"/>
    <property type="match status" value="1"/>
</dbReference>
<sequence>MTKRRWTTLGFLFLYLVTILFVTPASANTKQKPIVLGYYSKDWYTDKDSYNSLAKNHANLDYIATFAARINSNGGLVVDFPPSEGIELAKSKGVKPLLVVHNIHNGMDTATAAAVLGNPQKRWQLAQNITSLVKKEGYAGVNIDLEAIPPKNRDDYSKFLWELKGLLQPGYLLTAAVPAKTSDQLNNSWSGGYDYREIGRACDYVMLMTYDEHWFGGKPGPIASLPWVQKVLDFAVSQMPSQKVILGLATYGYDWSAASTKSVKWNNVDSIIKNTGAQVRWDNKSSSPYFYYWTGTQKHEVWFENKYSLGIKLGFVNSYNLAGVGFWRMGFENDDFWQTINQKLR</sequence>
<dbReference type="PANTHER" id="PTHR46066:SF2">
    <property type="entry name" value="CHITINASE DOMAIN-CONTAINING PROTEIN 1"/>
    <property type="match status" value="1"/>
</dbReference>
<dbReference type="InterPro" id="IPR001223">
    <property type="entry name" value="Glyco_hydro18_cat"/>
</dbReference>
<dbReference type="AlphaFoldDB" id="A0AAW7ZBY8"/>
<reference evidence="4" key="1">
    <citation type="journal article" date="2023" name="J. Hazard. Mater.">
        <title>Anaerobic biodegradation of pyrene and benzo[a]pyrene by a new sulfate-reducing Desulforamulus aquiferis strain DSA.</title>
        <authorList>
            <person name="Zhang Z."/>
            <person name="Sun J."/>
            <person name="Gong X."/>
            <person name="Wang C."/>
            <person name="Wang H."/>
        </authorList>
    </citation>
    <scope>NUCLEOTIDE SEQUENCE</scope>
    <source>
        <strain evidence="4">DSA</strain>
    </source>
</reference>
<dbReference type="SUPFAM" id="SSF51445">
    <property type="entry name" value="(Trans)glycosidases"/>
    <property type="match status" value="1"/>
</dbReference>
<dbReference type="Pfam" id="PF00704">
    <property type="entry name" value="Glyco_hydro_18"/>
    <property type="match status" value="1"/>
</dbReference>
<gene>
    <name evidence="4" type="ORF">P6N53_07405</name>
</gene>
<evidence type="ECO:0000313" key="4">
    <source>
        <dbReference type="EMBL" id="MDO7787040.1"/>
    </source>
</evidence>
<evidence type="ECO:0000256" key="1">
    <source>
        <dbReference type="ARBA" id="ARBA00022801"/>
    </source>
</evidence>
<dbReference type="InterPro" id="IPR017853">
    <property type="entry name" value="GH"/>
</dbReference>
<keyword evidence="1 4" id="KW-0378">Hydrolase</keyword>
<accession>A0AAW7ZBY8</accession>
<dbReference type="CDD" id="cd02874">
    <property type="entry name" value="GH18_CFLE_spore_hydrolase"/>
    <property type="match status" value="1"/>
</dbReference>
<dbReference type="EMBL" id="JARPTC010000009">
    <property type="protein sequence ID" value="MDO7787040.1"/>
    <property type="molecule type" value="Genomic_DNA"/>
</dbReference>
<evidence type="ECO:0000259" key="3">
    <source>
        <dbReference type="PROSITE" id="PS51910"/>
    </source>
</evidence>
<dbReference type="InterPro" id="IPR011583">
    <property type="entry name" value="Chitinase_II/V-like_cat"/>
</dbReference>
<dbReference type="Gene3D" id="3.20.20.80">
    <property type="entry name" value="Glycosidases"/>
    <property type="match status" value="1"/>
</dbReference>
<dbReference type="PROSITE" id="PS51910">
    <property type="entry name" value="GH18_2"/>
    <property type="match status" value="1"/>
</dbReference>
<dbReference type="InterPro" id="IPR041704">
    <property type="entry name" value="CFLE_GH18"/>
</dbReference>
<feature type="domain" description="GH18" evidence="3">
    <location>
        <begin position="33"/>
        <end position="345"/>
    </location>
</feature>
<keyword evidence="5" id="KW-1185">Reference proteome</keyword>
<dbReference type="GO" id="GO:0016798">
    <property type="term" value="F:hydrolase activity, acting on glycosyl bonds"/>
    <property type="evidence" value="ECO:0007669"/>
    <property type="project" value="UniProtKB-KW"/>
</dbReference>
<dbReference type="Gene3D" id="3.10.50.10">
    <property type="match status" value="1"/>
</dbReference>
<proteinExistence type="predicted"/>
<dbReference type="GO" id="GO:0005975">
    <property type="term" value="P:carbohydrate metabolic process"/>
    <property type="evidence" value="ECO:0007669"/>
    <property type="project" value="InterPro"/>
</dbReference>
<dbReference type="GO" id="GO:0008061">
    <property type="term" value="F:chitin binding"/>
    <property type="evidence" value="ECO:0007669"/>
    <property type="project" value="InterPro"/>
</dbReference>
<dbReference type="RefSeq" id="WP_304542150.1">
    <property type="nucleotide sequence ID" value="NZ_JARPTC010000009.1"/>
</dbReference>
<evidence type="ECO:0000313" key="5">
    <source>
        <dbReference type="Proteomes" id="UP001172911"/>
    </source>
</evidence>
<dbReference type="Proteomes" id="UP001172911">
    <property type="component" value="Unassembled WGS sequence"/>
</dbReference>
<dbReference type="PANTHER" id="PTHR46066">
    <property type="entry name" value="CHITINASE DOMAIN-CONTAINING PROTEIN 1 FAMILY MEMBER"/>
    <property type="match status" value="1"/>
</dbReference>
<organism evidence="4 5">
    <name type="scientific">Desulforamulus aquiferis</name>
    <dbReference type="NCBI Taxonomy" id="1397668"/>
    <lineage>
        <taxon>Bacteria</taxon>
        <taxon>Bacillati</taxon>
        <taxon>Bacillota</taxon>
        <taxon>Clostridia</taxon>
        <taxon>Eubacteriales</taxon>
        <taxon>Peptococcaceae</taxon>
        <taxon>Desulforamulus</taxon>
    </lineage>
</organism>
<dbReference type="InterPro" id="IPR029070">
    <property type="entry name" value="Chitinase_insertion_sf"/>
</dbReference>
<reference evidence="4" key="2">
    <citation type="submission" date="2023-03" db="EMBL/GenBank/DDBJ databases">
        <authorList>
            <person name="Zhang Z."/>
        </authorList>
    </citation>
    <scope>NUCLEOTIDE SEQUENCE</scope>
    <source>
        <strain evidence="4">DSA</strain>
    </source>
</reference>
<comment type="caution">
    <text evidence="4">The sequence shown here is derived from an EMBL/GenBank/DDBJ whole genome shotgun (WGS) entry which is preliminary data.</text>
</comment>
<name>A0AAW7ZBY8_9FIRM</name>
<protein>
    <submittedName>
        <fullName evidence="4">Glycosyl hydrolase family 18 protein</fullName>
    </submittedName>
</protein>